<evidence type="ECO:0000313" key="1">
    <source>
        <dbReference type="EMBL" id="GFT73512.1"/>
    </source>
</evidence>
<evidence type="ECO:0000313" key="2">
    <source>
        <dbReference type="Proteomes" id="UP000887013"/>
    </source>
</evidence>
<gene>
    <name evidence="1" type="primary">PGBD2_0</name>
    <name evidence="1" type="ORF">NPIL_349761</name>
</gene>
<comment type="caution">
    <text evidence="1">The sequence shown here is derived from an EMBL/GenBank/DDBJ whole genome shotgun (WGS) entry which is preliminary data.</text>
</comment>
<name>A0A8X6U492_NEPPI</name>
<dbReference type="EMBL" id="BMAW01070488">
    <property type="protein sequence ID" value="GFT73512.1"/>
    <property type="molecule type" value="Genomic_DNA"/>
</dbReference>
<dbReference type="PANTHER" id="PTHR47272:SF1">
    <property type="entry name" value="PIGGYBAC TRANSPOSABLE ELEMENT-DERIVED PROTEIN 3-LIKE"/>
    <property type="match status" value="1"/>
</dbReference>
<accession>A0A8X6U492</accession>
<dbReference type="PANTHER" id="PTHR47272">
    <property type="entry name" value="DDE_TNP_1_7 DOMAIN-CONTAINING PROTEIN"/>
    <property type="match status" value="1"/>
</dbReference>
<dbReference type="Proteomes" id="UP000887013">
    <property type="component" value="Unassembled WGS sequence"/>
</dbReference>
<proteinExistence type="predicted"/>
<reference evidence="1" key="1">
    <citation type="submission" date="2020-08" db="EMBL/GenBank/DDBJ databases">
        <title>Multicomponent nature underlies the extraordinary mechanical properties of spider dragline silk.</title>
        <authorList>
            <person name="Kono N."/>
            <person name="Nakamura H."/>
            <person name="Mori M."/>
            <person name="Yoshida Y."/>
            <person name="Ohtoshi R."/>
            <person name="Malay A.D."/>
            <person name="Moran D.A.P."/>
            <person name="Tomita M."/>
            <person name="Numata K."/>
            <person name="Arakawa K."/>
        </authorList>
    </citation>
    <scope>NUCLEOTIDE SEQUENCE</scope>
</reference>
<organism evidence="1 2">
    <name type="scientific">Nephila pilipes</name>
    <name type="common">Giant wood spider</name>
    <name type="synonym">Nephila maculata</name>
    <dbReference type="NCBI Taxonomy" id="299642"/>
    <lineage>
        <taxon>Eukaryota</taxon>
        <taxon>Metazoa</taxon>
        <taxon>Ecdysozoa</taxon>
        <taxon>Arthropoda</taxon>
        <taxon>Chelicerata</taxon>
        <taxon>Arachnida</taxon>
        <taxon>Araneae</taxon>
        <taxon>Araneomorphae</taxon>
        <taxon>Entelegynae</taxon>
        <taxon>Araneoidea</taxon>
        <taxon>Nephilidae</taxon>
        <taxon>Nephila</taxon>
    </lineage>
</organism>
<dbReference type="OrthoDB" id="6502486at2759"/>
<dbReference type="AlphaFoldDB" id="A0A8X6U492"/>
<protein>
    <submittedName>
        <fullName evidence="1">PiggyBac transposable element-derived protein 2</fullName>
    </submittedName>
</protein>
<sequence>MGGVDLLDSLMIRYKINIRSRNRYLRNFYCLLDLTVVNAWLLHKRVLNANGHRSEILPQSKFRAELARSLCMVGSKYILNRGRPSSIVKKKFGIESIEVHCSTYHLKMFDCTKQDMFLYMQTKG</sequence>
<keyword evidence="2" id="KW-1185">Reference proteome</keyword>